<sequence>MNRTWFRIDSMIEIGTETRMKINGKAIKVKDEVASIKVKMRTCYTGTLPNGKDRTRSTGSIKINADYLFIASADTGGAARAGGADDVGLERDAYVNFSGGLPVTLDRVKRKRFGYSHFGIVKMKEAARAQLWFPAAAFLRFARLRPAPPRAPLASWPHPPS</sequence>
<name>A0A4C1UN44_EUMVA</name>
<dbReference type="Proteomes" id="UP000299102">
    <property type="component" value="Unassembled WGS sequence"/>
</dbReference>
<reference evidence="1 2" key="1">
    <citation type="journal article" date="2019" name="Commun. Biol.">
        <title>The bagworm genome reveals a unique fibroin gene that provides high tensile strength.</title>
        <authorList>
            <person name="Kono N."/>
            <person name="Nakamura H."/>
            <person name="Ohtoshi R."/>
            <person name="Tomita M."/>
            <person name="Numata K."/>
            <person name="Arakawa K."/>
        </authorList>
    </citation>
    <scope>NUCLEOTIDE SEQUENCE [LARGE SCALE GENOMIC DNA]</scope>
</reference>
<accession>A0A4C1UN44</accession>
<dbReference type="EMBL" id="BGZK01000200">
    <property type="protein sequence ID" value="GBP27863.1"/>
    <property type="molecule type" value="Genomic_DNA"/>
</dbReference>
<evidence type="ECO:0000313" key="1">
    <source>
        <dbReference type="EMBL" id="GBP27863.1"/>
    </source>
</evidence>
<proteinExistence type="predicted"/>
<evidence type="ECO:0000313" key="2">
    <source>
        <dbReference type="Proteomes" id="UP000299102"/>
    </source>
</evidence>
<keyword evidence="2" id="KW-1185">Reference proteome</keyword>
<comment type="caution">
    <text evidence="1">The sequence shown here is derived from an EMBL/GenBank/DDBJ whole genome shotgun (WGS) entry which is preliminary data.</text>
</comment>
<organism evidence="1 2">
    <name type="scientific">Eumeta variegata</name>
    <name type="common">Bagworm moth</name>
    <name type="synonym">Eumeta japonica</name>
    <dbReference type="NCBI Taxonomy" id="151549"/>
    <lineage>
        <taxon>Eukaryota</taxon>
        <taxon>Metazoa</taxon>
        <taxon>Ecdysozoa</taxon>
        <taxon>Arthropoda</taxon>
        <taxon>Hexapoda</taxon>
        <taxon>Insecta</taxon>
        <taxon>Pterygota</taxon>
        <taxon>Neoptera</taxon>
        <taxon>Endopterygota</taxon>
        <taxon>Lepidoptera</taxon>
        <taxon>Glossata</taxon>
        <taxon>Ditrysia</taxon>
        <taxon>Tineoidea</taxon>
        <taxon>Psychidae</taxon>
        <taxon>Oiketicinae</taxon>
        <taxon>Eumeta</taxon>
    </lineage>
</organism>
<protein>
    <submittedName>
        <fullName evidence="1">Uncharacterized protein</fullName>
    </submittedName>
</protein>
<dbReference type="AlphaFoldDB" id="A0A4C1UN44"/>
<gene>
    <name evidence="1" type="ORF">EVAR_14051_1</name>
</gene>